<dbReference type="OrthoDB" id="412308at2759"/>
<dbReference type="STRING" id="1611254.A0A2G5STZ1"/>
<keyword evidence="4" id="KW-1185">Reference proteome</keyword>
<dbReference type="InterPro" id="IPR042283">
    <property type="entry name" value="GpdQ_catalytic"/>
</dbReference>
<protein>
    <recommendedName>
        <fullName evidence="2">Calcineurin-like phosphoesterase domain-containing protein</fullName>
    </recommendedName>
</protein>
<keyword evidence="1" id="KW-0732">Signal</keyword>
<gene>
    <name evidence="3" type="primary">Cnig_chr_X.g24362</name>
    <name evidence="3" type="ORF">B9Z55_024362</name>
</gene>
<comment type="caution">
    <text evidence="3">The sequence shown here is derived from an EMBL/GenBank/DDBJ whole genome shotgun (WGS) entry which is preliminary data.</text>
</comment>
<dbReference type="EMBL" id="PDUG01000006">
    <property type="protein sequence ID" value="PIC18490.1"/>
    <property type="molecule type" value="Genomic_DNA"/>
</dbReference>
<feature type="signal peptide" evidence="1">
    <location>
        <begin position="1"/>
        <end position="20"/>
    </location>
</feature>
<dbReference type="Proteomes" id="UP000230233">
    <property type="component" value="Chromosome X"/>
</dbReference>
<dbReference type="CDD" id="cd00838">
    <property type="entry name" value="MPP_superfamily"/>
    <property type="match status" value="1"/>
</dbReference>
<sequence>MYWLLFVFFAGLFSFAGCSSEPVMSFSRKFARDPTPVNPRSSKNANDTLSLLLMGDTQYYYHCEDINNPCKLVTEDIRGKYHMIRNNSFPVEITPNQTMLEAQETTYKMESRYANRVQKESLAKFIDDQNVKPSALIINGDITQNGRQDELEEFHTNWLKNISIPVILGLGNHDYQDNLKTCKNCTHFMLMWYTAYLKKMYLNADLQKTRNKSETLVTGSMSWKKKMCSANGKTCAHVVQLNNKLDYGLDFTFNSVRWNISSPRSYILNELNRLHVSEIDGIGDIRFTEHDFSDLEQVPRIAVFNAHWHESHNATIECIYGLKVPFIFVGSVPRNRFSFLQMDQNKAIITGYEAIDMTLSKGAGFRKLESVKLFGKCEKTVRLQFGEVPSS</sequence>
<dbReference type="Pfam" id="PF00149">
    <property type="entry name" value="Metallophos"/>
    <property type="match status" value="1"/>
</dbReference>
<evidence type="ECO:0000313" key="3">
    <source>
        <dbReference type="EMBL" id="PIC18490.1"/>
    </source>
</evidence>
<dbReference type="AlphaFoldDB" id="A0A2G5STZ1"/>
<dbReference type="Gene3D" id="3.60.21.40">
    <property type="entry name" value="GpdQ, catalytic alpha/beta sandwich domain"/>
    <property type="match status" value="1"/>
</dbReference>
<dbReference type="InterPro" id="IPR004843">
    <property type="entry name" value="Calcineurin-like_PHP"/>
</dbReference>
<dbReference type="GO" id="GO:0016787">
    <property type="term" value="F:hydrolase activity"/>
    <property type="evidence" value="ECO:0007669"/>
    <property type="project" value="InterPro"/>
</dbReference>
<name>A0A2G5STZ1_9PELO</name>
<evidence type="ECO:0000256" key="1">
    <source>
        <dbReference type="SAM" id="SignalP"/>
    </source>
</evidence>
<feature type="chain" id="PRO_5013653705" description="Calcineurin-like phosphoesterase domain-containing protein" evidence="1">
    <location>
        <begin position="21"/>
        <end position="391"/>
    </location>
</feature>
<dbReference type="SUPFAM" id="SSF56300">
    <property type="entry name" value="Metallo-dependent phosphatases"/>
    <property type="match status" value="1"/>
</dbReference>
<dbReference type="InterPro" id="IPR029052">
    <property type="entry name" value="Metallo-depent_PP-like"/>
</dbReference>
<reference evidence="4" key="1">
    <citation type="submission" date="2017-10" db="EMBL/GenBank/DDBJ databases">
        <title>Rapid genome shrinkage in a self-fertile nematode reveals novel sperm competition proteins.</title>
        <authorList>
            <person name="Yin D."/>
            <person name="Schwarz E.M."/>
            <person name="Thomas C.G."/>
            <person name="Felde R.L."/>
            <person name="Korf I.F."/>
            <person name="Cutter A.D."/>
            <person name="Schartner C.M."/>
            <person name="Ralston E.J."/>
            <person name="Meyer B.J."/>
            <person name="Haag E.S."/>
        </authorList>
    </citation>
    <scope>NUCLEOTIDE SEQUENCE [LARGE SCALE GENOMIC DNA]</scope>
    <source>
        <strain evidence="4">JU1422</strain>
    </source>
</reference>
<organism evidence="3 4">
    <name type="scientific">Caenorhabditis nigoni</name>
    <dbReference type="NCBI Taxonomy" id="1611254"/>
    <lineage>
        <taxon>Eukaryota</taxon>
        <taxon>Metazoa</taxon>
        <taxon>Ecdysozoa</taxon>
        <taxon>Nematoda</taxon>
        <taxon>Chromadorea</taxon>
        <taxon>Rhabditida</taxon>
        <taxon>Rhabditina</taxon>
        <taxon>Rhabditomorpha</taxon>
        <taxon>Rhabditoidea</taxon>
        <taxon>Rhabditidae</taxon>
        <taxon>Peloderinae</taxon>
        <taxon>Caenorhabditis</taxon>
    </lineage>
</organism>
<accession>A0A2G5STZ1</accession>
<feature type="domain" description="Calcineurin-like phosphoesterase" evidence="2">
    <location>
        <begin position="119"/>
        <end position="204"/>
    </location>
</feature>
<proteinExistence type="predicted"/>
<evidence type="ECO:0000313" key="4">
    <source>
        <dbReference type="Proteomes" id="UP000230233"/>
    </source>
</evidence>
<evidence type="ECO:0000259" key="2">
    <source>
        <dbReference type="Pfam" id="PF00149"/>
    </source>
</evidence>